<evidence type="ECO:0000313" key="3">
    <source>
        <dbReference type="Proteomes" id="UP000093186"/>
    </source>
</evidence>
<dbReference type="SUPFAM" id="SSF103196">
    <property type="entry name" value="Roadblock/LC7 domain"/>
    <property type="match status" value="1"/>
</dbReference>
<gene>
    <name evidence="2" type="ORF">BA195_03950</name>
</gene>
<sequence length="110" mass="12578">MNLEELYKKTKSKAIILIDKNGEIVKSYSDVNYEKAEDFSAVTMVVSNMLDNFFTEVLLIKPLTEMIIKTEKHHFYITKCDADHVLCVLSDSAINTSLISLSLKKINFIK</sequence>
<dbReference type="Pfam" id="PF03259">
    <property type="entry name" value="Robl_LC7"/>
    <property type="match status" value="1"/>
</dbReference>
<reference evidence="2 3" key="1">
    <citation type="submission" date="2016-06" db="EMBL/GenBank/DDBJ databases">
        <title>Draft Genome Sequence of Tenacibaculum soleae UCD-KL19.</title>
        <authorList>
            <person name="Eisen J.A."/>
            <person name="Coil D.A."/>
            <person name="Lujan K.M."/>
        </authorList>
    </citation>
    <scope>NUCLEOTIDE SEQUENCE [LARGE SCALE GENOMIC DNA]</scope>
    <source>
        <strain evidence="2 3">UCD-KL19</strain>
    </source>
</reference>
<dbReference type="STRING" id="447689.BA195_03950"/>
<accession>A0A1B9Y294</accession>
<proteinExistence type="predicted"/>
<keyword evidence="3" id="KW-1185">Reference proteome</keyword>
<dbReference type="RefSeq" id="WP_068702662.1">
    <property type="nucleotide sequence ID" value="NZ_JAUOSW010000004.1"/>
</dbReference>
<dbReference type="AlphaFoldDB" id="A0A1B9Y294"/>
<evidence type="ECO:0000313" key="2">
    <source>
        <dbReference type="EMBL" id="OCK43859.1"/>
    </source>
</evidence>
<dbReference type="OrthoDB" id="1189556at2"/>
<organism evidence="2 3">
    <name type="scientific">Tenacibaculum soleae</name>
    <dbReference type="NCBI Taxonomy" id="447689"/>
    <lineage>
        <taxon>Bacteria</taxon>
        <taxon>Pseudomonadati</taxon>
        <taxon>Bacteroidota</taxon>
        <taxon>Flavobacteriia</taxon>
        <taxon>Flavobacteriales</taxon>
        <taxon>Flavobacteriaceae</taxon>
        <taxon>Tenacibaculum</taxon>
    </lineage>
</organism>
<dbReference type="Gene3D" id="3.30.450.30">
    <property type="entry name" value="Dynein light chain 2a, cytoplasmic"/>
    <property type="match status" value="1"/>
</dbReference>
<name>A0A1B9Y294_9FLAO</name>
<feature type="domain" description="Roadblock/LAMTOR2" evidence="1">
    <location>
        <begin position="3"/>
        <end position="89"/>
    </location>
</feature>
<protein>
    <recommendedName>
        <fullName evidence="1">Roadblock/LAMTOR2 domain-containing protein</fullName>
    </recommendedName>
</protein>
<dbReference type="EMBL" id="MAKX01000001">
    <property type="protein sequence ID" value="OCK43859.1"/>
    <property type="molecule type" value="Genomic_DNA"/>
</dbReference>
<comment type="caution">
    <text evidence="2">The sequence shown here is derived from an EMBL/GenBank/DDBJ whole genome shotgun (WGS) entry which is preliminary data.</text>
</comment>
<evidence type="ECO:0000259" key="1">
    <source>
        <dbReference type="Pfam" id="PF03259"/>
    </source>
</evidence>
<dbReference type="InterPro" id="IPR004942">
    <property type="entry name" value="Roadblock/LAMTOR2_dom"/>
</dbReference>
<dbReference type="Proteomes" id="UP000093186">
    <property type="component" value="Unassembled WGS sequence"/>
</dbReference>